<sequence length="476" mass="52894">LRRRMACGGDSLPRRLRQRADGMDLISALPDDLIFEFLIRLRCARAATRTSLLSRRWRRLCNRLPELCFRDIAPNHLDAALAGVATAGRVLSLLEIHVSDRHPLQSHRISSLLHAAARFAPAVLNVCILGLKGKWSGAMADAVQLPCFRRATSLKLEVTGVRFTLPPAGDFPALESISLVLCCHIDLANLVPRCPRLRKLRISSLMLFSVIVHSPSLEDLDVVAHGPVRRIHISAPSLKKLQLKALGCLDNEFSLSFSAPLLEKLQWMWCSSSSPSVGFGQIWRLTVLNLNIPKMANGSESGSTDLQPPRHLWLCIEPSVILTDAVQSIDGQLSRFLVTRFSFLDLMIGKASHVYGPLVLRLLAANTSIQRLRVKLCEVREEACSVNCPCDHTNWRSQRISLSNLKNVEIEGFAGESHEVDLLKVILRSATMLQTVSLHLSRKVSSNTNGCMEEVSQLSKVYPSVILNIYHHSGDR</sequence>
<proteinExistence type="predicted"/>
<dbReference type="AlphaFoldDB" id="A0A5J9VV12"/>
<dbReference type="Pfam" id="PF08387">
    <property type="entry name" value="FBD"/>
    <property type="match status" value="1"/>
</dbReference>
<evidence type="ECO:0000259" key="1">
    <source>
        <dbReference type="Pfam" id="PF08387"/>
    </source>
</evidence>
<dbReference type="PANTHER" id="PTHR34709:SF80">
    <property type="entry name" value="F-BOX DOMAIN-CONTAINING PROTEIN"/>
    <property type="match status" value="1"/>
</dbReference>
<feature type="non-terminal residue" evidence="2">
    <location>
        <position position="1"/>
    </location>
</feature>
<dbReference type="OrthoDB" id="690108at2759"/>
<keyword evidence="3" id="KW-1185">Reference proteome</keyword>
<name>A0A5J9VV12_9POAL</name>
<dbReference type="EMBL" id="RWGY01000007">
    <property type="protein sequence ID" value="TVU39244.1"/>
    <property type="molecule type" value="Genomic_DNA"/>
</dbReference>
<dbReference type="InterPro" id="IPR006566">
    <property type="entry name" value="FBD"/>
</dbReference>
<evidence type="ECO:0000313" key="2">
    <source>
        <dbReference type="EMBL" id="TVU39244.1"/>
    </source>
</evidence>
<gene>
    <name evidence="2" type="ORF">EJB05_12653</name>
</gene>
<reference evidence="2 3" key="1">
    <citation type="journal article" date="2019" name="Sci. Rep.">
        <title>A high-quality genome of Eragrostis curvula grass provides insights into Poaceae evolution and supports new strategies to enhance forage quality.</title>
        <authorList>
            <person name="Carballo J."/>
            <person name="Santos B.A.C.M."/>
            <person name="Zappacosta D."/>
            <person name="Garbus I."/>
            <person name="Selva J.P."/>
            <person name="Gallo C.A."/>
            <person name="Diaz A."/>
            <person name="Albertini E."/>
            <person name="Caccamo M."/>
            <person name="Echenique V."/>
        </authorList>
    </citation>
    <scope>NUCLEOTIDE SEQUENCE [LARGE SCALE GENOMIC DNA]</scope>
    <source>
        <strain evidence="3">cv. Victoria</strain>
        <tissue evidence="2">Leaf</tissue>
    </source>
</reference>
<dbReference type="PANTHER" id="PTHR34709">
    <property type="entry name" value="OS10G0396666 PROTEIN"/>
    <property type="match status" value="1"/>
</dbReference>
<accession>A0A5J9VV12</accession>
<feature type="domain" description="FBD" evidence="1">
    <location>
        <begin position="402"/>
        <end position="438"/>
    </location>
</feature>
<dbReference type="SUPFAM" id="SSF52058">
    <property type="entry name" value="L domain-like"/>
    <property type="match status" value="1"/>
</dbReference>
<dbReference type="Proteomes" id="UP000324897">
    <property type="component" value="Chromosome 4"/>
</dbReference>
<dbReference type="SUPFAM" id="SSF81383">
    <property type="entry name" value="F-box domain"/>
    <property type="match status" value="1"/>
</dbReference>
<protein>
    <recommendedName>
        <fullName evidence="1">FBD domain-containing protein</fullName>
    </recommendedName>
</protein>
<comment type="caution">
    <text evidence="2">The sequence shown here is derived from an EMBL/GenBank/DDBJ whole genome shotgun (WGS) entry which is preliminary data.</text>
</comment>
<dbReference type="InterPro" id="IPR036047">
    <property type="entry name" value="F-box-like_dom_sf"/>
</dbReference>
<dbReference type="InterPro" id="IPR055312">
    <property type="entry name" value="FBL15-like"/>
</dbReference>
<evidence type="ECO:0000313" key="3">
    <source>
        <dbReference type="Proteomes" id="UP000324897"/>
    </source>
</evidence>
<organism evidence="2 3">
    <name type="scientific">Eragrostis curvula</name>
    <name type="common">weeping love grass</name>
    <dbReference type="NCBI Taxonomy" id="38414"/>
    <lineage>
        <taxon>Eukaryota</taxon>
        <taxon>Viridiplantae</taxon>
        <taxon>Streptophyta</taxon>
        <taxon>Embryophyta</taxon>
        <taxon>Tracheophyta</taxon>
        <taxon>Spermatophyta</taxon>
        <taxon>Magnoliopsida</taxon>
        <taxon>Liliopsida</taxon>
        <taxon>Poales</taxon>
        <taxon>Poaceae</taxon>
        <taxon>PACMAD clade</taxon>
        <taxon>Chloridoideae</taxon>
        <taxon>Eragrostideae</taxon>
        <taxon>Eragrostidinae</taxon>
        <taxon>Eragrostis</taxon>
    </lineage>
</organism>